<dbReference type="InterPro" id="IPR003594">
    <property type="entry name" value="HATPase_dom"/>
</dbReference>
<dbReference type="PROSITE" id="PS50109">
    <property type="entry name" value="HIS_KIN"/>
    <property type="match status" value="1"/>
</dbReference>
<evidence type="ECO:0000256" key="11">
    <source>
        <dbReference type="ARBA" id="ARBA00022840"/>
    </source>
</evidence>
<keyword evidence="7" id="KW-0808">Transferase</keyword>
<dbReference type="InterPro" id="IPR036097">
    <property type="entry name" value="HisK_dim/P_sf"/>
</dbReference>
<dbReference type="SUPFAM" id="SSF55874">
    <property type="entry name" value="ATPase domain of HSP90 chaperone/DNA topoisomerase II/histidine kinase"/>
    <property type="match status" value="1"/>
</dbReference>
<keyword evidence="10" id="KW-0418">Kinase</keyword>
<dbReference type="InterPro" id="IPR004358">
    <property type="entry name" value="Sig_transdc_His_kin-like_C"/>
</dbReference>
<dbReference type="EMBL" id="JBEWZI010000002">
    <property type="protein sequence ID" value="MET7012901.1"/>
    <property type="molecule type" value="Genomic_DNA"/>
</dbReference>
<evidence type="ECO:0000256" key="9">
    <source>
        <dbReference type="ARBA" id="ARBA00022741"/>
    </source>
</evidence>
<dbReference type="PANTHER" id="PTHR44936">
    <property type="entry name" value="SENSOR PROTEIN CREC"/>
    <property type="match status" value="1"/>
</dbReference>
<dbReference type="SUPFAM" id="SSF47384">
    <property type="entry name" value="Homodimeric domain of signal transducing histidine kinase"/>
    <property type="match status" value="1"/>
</dbReference>
<evidence type="ECO:0000256" key="8">
    <source>
        <dbReference type="ARBA" id="ARBA00022692"/>
    </source>
</evidence>
<evidence type="ECO:0000256" key="15">
    <source>
        <dbReference type="SAM" id="Phobius"/>
    </source>
</evidence>
<evidence type="ECO:0000256" key="4">
    <source>
        <dbReference type="ARBA" id="ARBA00022475"/>
    </source>
</evidence>
<dbReference type="EC" id="2.7.13.3" evidence="3"/>
<keyword evidence="4" id="KW-1003">Cell membrane</keyword>
<comment type="catalytic activity">
    <reaction evidence="1">
        <text>ATP + protein L-histidine = ADP + protein N-phospho-L-histidine.</text>
        <dbReference type="EC" id="2.7.13.3"/>
    </reaction>
</comment>
<accession>A0ABV2TG56</accession>
<dbReference type="PROSITE" id="PS50885">
    <property type="entry name" value="HAMP"/>
    <property type="match status" value="1"/>
</dbReference>
<dbReference type="InterPro" id="IPR003661">
    <property type="entry name" value="HisK_dim/P_dom"/>
</dbReference>
<keyword evidence="14 15" id="KW-0472">Membrane</keyword>
<evidence type="ECO:0000256" key="10">
    <source>
        <dbReference type="ARBA" id="ARBA00022777"/>
    </source>
</evidence>
<keyword evidence="8 15" id="KW-0812">Transmembrane</keyword>
<keyword evidence="13" id="KW-0902">Two-component regulatory system</keyword>
<dbReference type="CDD" id="cd00075">
    <property type="entry name" value="HATPase"/>
    <property type="match status" value="1"/>
</dbReference>
<dbReference type="InterPro" id="IPR005467">
    <property type="entry name" value="His_kinase_dom"/>
</dbReference>
<dbReference type="CDD" id="cd00082">
    <property type="entry name" value="HisKA"/>
    <property type="match status" value="1"/>
</dbReference>
<protein>
    <recommendedName>
        <fullName evidence="3">histidine kinase</fullName>
        <ecNumber evidence="3">2.7.13.3</ecNumber>
    </recommendedName>
</protein>
<sequence>MKWLPHTLFGQIALALFVVLAIVQVLGLWLLLEDRGRLNYKLLAEYAAQRMAGIATVLDQAEPTERPMLVKALSVQPTMLSLSVPWAVEKIDESPDARLFAAEATRQLPQPLEIQMLALERIDPMLMGVHPPPRPNHPEGGHDSVLSRGKLFARTYVAQIRLHDDVVVTFHHLLPVPATDLPYRLIALLVLLGLATTALAIWAVRRLTRPLAHFSRAAAGLAKNLNQPPLPESGPQEVQQAVRAFNTMQRDIKRLVNTRAQALSAVSHDLRLPITRMRLRLEGDIAPELREKMARDLGEMDSMIGHTLDFLRAGSDTEPMVAVSLNALLDSVIEDMEELGATITRQGQCTHAIRARPHALRRCIANLLDNARFYGGGNIKIGVEETDTAVRISITDNGPGIPESELEKVFEPYFRIESSRARHTGGTGLGLPIAKAIAEAHGGTVTLTSGIGEGVTATLVLAKLSA</sequence>
<dbReference type="Pfam" id="PF02518">
    <property type="entry name" value="HATPase_c"/>
    <property type="match status" value="1"/>
</dbReference>
<dbReference type="InterPro" id="IPR036890">
    <property type="entry name" value="HATPase_C_sf"/>
</dbReference>
<keyword evidence="11 18" id="KW-0067">ATP-binding</keyword>
<evidence type="ECO:0000313" key="18">
    <source>
        <dbReference type="EMBL" id="MET7012901.1"/>
    </source>
</evidence>
<evidence type="ECO:0000256" key="14">
    <source>
        <dbReference type="ARBA" id="ARBA00023136"/>
    </source>
</evidence>
<dbReference type="PRINTS" id="PR00344">
    <property type="entry name" value="BCTRLSENSOR"/>
</dbReference>
<evidence type="ECO:0000256" key="12">
    <source>
        <dbReference type="ARBA" id="ARBA00022989"/>
    </source>
</evidence>
<evidence type="ECO:0000256" key="5">
    <source>
        <dbReference type="ARBA" id="ARBA00022519"/>
    </source>
</evidence>
<evidence type="ECO:0000259" key="17">
    <source>
        <dbReference type="PROSITE" id="PS50885"/>
    </source>
</evidence>
<feature type="domain" description="Histidine kinase" evidence="16">
    <location>
        <begin position="265"/>
        <end position="465"/>
    </location>
</feature>
<dbReference type="InterPro" id="IPR050980">
    <property type="entry name" value="2C_sensor_his_kinase"/>
</dbReference>
<organism evidence="18 19">
    <name type="scientific">Uliginosibacterium flavum</name>
    <dbReference type="NCBI Taxonomy" id="1396831"/>
    <lineage>
        <taxon>Bacteria</taxon>
        <taxon>Pseudomonadati</taxon>
        <taxon>Pseudomonadota</taxon>
        <taxon>Betaproteobacteria</taxon>
        <taxon>Rhodocyclales</taxon>
        <taxon>Zoogloeaceae</taxon>
        <taxon>Uliginosibacterium</taxon>
    </lineage>
</organism>
<dbReference type="InterPro" id="IPR003660">
    <property type="entry name" value="HAMP_dom"/>
</dbReference>
<evidence type="ECO:0000256" key="3">
    <source>
        <dbReference type="ARBA" id="ARBA00012438"/>
    </source>
</evidence>
<dbReference type="Gene3D" id="3.30.565.10">
    <property type="entry name" value="Histidine kinase-like ATPase, C-terminal domain"/>
    <property type="match status" value="1"/>
</dbReference>
<keyword evidence="5" id="KW-0997">Cell inner membrane</keyword>
<dbReference type="PANTHER" id="PTHR44936:SF5">
    <property type="entry name" value="SENSOR HISTIDINE KINASE ENVZ"/>
    <property type="match status" value="1"/>
</dbReference>
<dbReference type="RefSeq" id="WP_354599366.1">
    <property type="nucleotide sequence ID" value="NZ_JBEWZI010000002.1"/>
</dbReference>
<evidence type="ECO:0000256" key="7">
    <source>
        <dbReference type="ARBA" id="ARBA00022679"/>
    </source>
</evidence>
<feature type="transmembrane region" description="Helical" evidence="15">
    <location>
        <begin position="12"/>
        <end position="32"/>
    </location>
</feature>
<dbReference type="Proteomes" id="UP001549691">
    <property type="component" value="Unassembled WGS sequence"/>
</dbReference>
<reference evidence="18 19" key="1">
    <citation type="submission" date="2024-07" db="EMBL/GenBank/DDBJ databases">
        <title>Uliginosibacterium flavum JJ3220;KACC:17644.</title>
        <authorList>
            <person name="Kim M.K."/>
        </authorList>
    </citation>
    <scope>NUCLEOTIDE SEQUENCE [LARGE SCALE GENOMIC DNA]</scope>
    <source>
        <strain evidence="18 19">KACC:17644</strain>
    </source>
</reference>
<dbReference type="Pfam" id="PF00672">
    <property type="entry name" value="HAMP"/>
    <property type="match status" value="1"/>
</dbReference>
<evidence type="ECO:0000256" key="6">
    <source>
        <dbReference type="ARBA" id="ARBA00022553"/>
    </source>
</evidence>
<evidence type="ECO:0000259" key="16">
    <source>
        <dbReference type="PROSITE" id="PS50109"/>
    </source>
</evidence>
<proteinExistence type="predicted"/>
<dbReference type="CDD" id="cd06225">
    <property type="entry name" value="HAMP"/>
    <property type="match status" value="1"/>
</dbReference>
<keyword evidence="9" id="KW-0547">Nucleotide-binding</keyword>
<dbReference type="GO" id="GO:0005524">
    <property type="term" value="F:ATP binding"/>
    <property type="evidence" value="ECO:0007669"/>
    <property type="project" value="UniProtKB-KW"/>
</dbReference>
<evidence type="ECO:0000256" key="1">
    <source>
        <dbReference type="ARBA" id="ARBA00000085"/>
    </source>
</evidence>
<evidence type="ECO:0000313" key="19">
    <source>
        <dbReference type="Proteomes" id="UP001549691"/>
    </source>
</evidence>
<comment type="subcellular location">
    <subcellularLocation>
        <location evidence="2">Cell inner membrane</location>
        <topology evidence="2">Multi-pass membrane protein</topology>
    </subcellularLocation>
</comment>
<dbReference type="SMART" id="SM00387">
    <property type="entry name" value="HATPase_c"/>
    <property type="match status" value="1"/>
</dbReference>
<gene>
    <name evidence="18" type="ORF">ABXR19_01785</name>
</gene>
<dbReference type="Gene3D" id="1.10.287.130">
    <property type="match status" value="1"/>
</dbReference>
<comment type="caution">
    <text evidence="18">The sequence shown here is derived from an EMBL/GenBank/DDBJ whole genome shotgun (WGS) entry which is preliminary data.</text>
</comment>
<keyword evidence="19" id="KW-1185">Reference proteome</keyword>
<evidence type="ECO:0000256" key="13">
    <source>
        <dbReference type="ARBA" id="ARBA00023012"/>
    </source>
</evidence>
<evidence type="ECO:0000256" key="2">
    <source>
        <dbReference type="ARBA" id="ARBA00004429"/>
    </source>
</evidence>
<feature type="transmembrane region" description="Helical" evidence="15">
    <location>
        <begin position="185"/>
        <end position="204"/>
    </location>
</feature>
<name>A0ABV2TG56_9RHOO</name>
<keyword evidence="12 15" id="KW-1133">Transmembrane helix</keyword>
<dbReference type="SMART" id="SM00304">
    <property type="entry name" value="HAMP"/>
    <property type="match status" value="1"/>
</dbReference>
<feature type="domain" description="HAMP" evidence="17">
    <location>
        <begin position="205"/>
        <end position="257"/>
    </location>
</feature>
<keyword evidence="6" id="KW-0597">Phosphoprotein</keyword>